<feature type="transmembrane region" description="Helical" evidence="1">
    <location>
        <begin position="111"/>
        <end position="132"/>
    </location>
</feature>
<dbReference type="EMBL" id="CAJOBQ010006649">
    <property type="protein sequence ID" value="CAF4674357.1"/>
    <property type="molecule type" value="Genomic_DNA"/>
</dbReference>
<evidence type="ECO:0000313" key="3">
    <source>
        <dbReference type="Proteomes" id="UP000663862"/>
    </source>
</evidence>
<evidence type="ECO:0000256" key="1">
    <source>
        <dbReference type="SAM" id="Phobius"/>
    </source>
</evidence>
<evidence type="ECO:0000313" key="2">
    <source>
        <dbReference type="EMBL" id="CAF4674357.1"/>
    </source>
</evidence>
<keyword evidence="1" id="KW-0812">Transmembrane</keyword>
<proteinExistence type="predicted"/>
<sequence length="185" mass="20588">MDLNEVHPYVKTPQNSGYPLQLAPRIWSEPPSNQMSRLSNWNTDSSYPLNSQSNMMGQPLYRPVDKNQLARMHAWEDSTMGKPNEINKPTNENSALTCQNLLAKVTSSKMLFLMTGFIVCGIPVAVFLTLWASSRSTPTTTTKSSTVTTATVSGTNSNSLFASHTIVVLVPEFFTRKAKNFREPK</sequence>
<reference evidence="2" key="1">
    <citation type="submission" date="2021-02" db="EMBL/GenBank/DDBJ databases">
        <authorList>
            <person name="Nowell W R."/>
        </authorList>
    </citation>
    <scope>NUCLEOTIDE SEQUENCE</scope>
</reference>
<comment type="caution">
    <text evidence="2">The sequence shown here is derived from an EMBL/GenBank/DDBJ whole genome shotgun (WGS) entry which is preliminary data.</text>
</comment>
<accession>A0A821H3W1</accession>
<organism evidence="2 3">
    <name type="scientific">Rotaria socialis</name>
    <dbReference type="NCBI Taxonomy" id="392032"/>
    <lineage>
        <taxon>Eukaryota</taxon>
        <taxon>Metazoa</taxon>
        <taxon>Spiralia</taxon>
        <taxon>Gnathifera</taxon>
        <taxon>Rotifera</taxon>
        <taxon>Eurotatoria</taxon>
        <taxon>Bdelloidea</taxon>
        <taxon>Philodinida</taxon>
        <taxon>Philodinidae</taxon>
        <taxon>Rotaria</taxon>
    </lineage>
</organism>
<protein>
    <submittedName>
        <fullName evidence="2">Uncharacterized protein</fullName>
    </submittedName>
</protein>
<name>A0A821H3W1_9BILA</name>
<dbReference type="AlphaFoldDB" id="A0A821H3W1"/>
<gene>
    <name evidence="2" type="ORF">TSG867_LOCUS32036</name>
</gene>
<keyword evidence="1" id="KW-1133">Transmembrane helix</keyword>
<dbReference type="Proteomes" id="UP000663862">
    <property type="component" value="Unassembled WGS sequence"/>
</dbReference>
<keyword evidence="1" id="KW-0472">Membrane</keyword>